<proteinExistence type="predicted"/>
<dbReference type="PANTHER" id="PTHR30143:SF0">
    <property type="entry name" value="2-KETO-4-PENTENOATE HYDRATASE"/>
    <property type="match status" value="1"/>
</dbReference>
<dbReference type="InterPro" id="IPR036663">
    <property type="entry name" value="Fumarylacetoacetase_C_sf"/>
</dbReference>
<organism evidence="1 2">
    <name type="scientific">Sedimentitalea xiamensis</name>
    <dbReference type="NCBI Taxonomy" id="3050037"/>
    <lineage>
        <taxon>Bacteria</taxon>
        <taxon>Pseudomonadati</taxon>
        <taxon>Pseudomonadota</taxon>
        <taxon>Alphaproteobacteria</taxon>
        <taxon>Rhodobacterales</taxon>
        <taxon>Paracoccaceae</taxon>
        <taxon>Sedimentitalea</taxon>
    </lineage>
</organism>
<dbReference type="Gene3D" id="3.90.850.10">
    <property type="entry name" value="Fumarylacetoacetase-like, C-terminal domain"/>
    <property type="match status" value="1"/>
</dbReference>
<dbReference type="RefSeq" id="WP_284485878.1">
    <property type="nucleotide sequence ID" value="NZ_JASNJE010000014.1"/>
</dbReference>
<evidence type="ECO:0008006" key="3">
    <source>
        <dbReference type="Google" id="ProtNLM"/>
    </source>
</evidence>
<dbReference type="PANTHER" id="PTHR30143">
    <property type="entry name" value="ACID HYDRATASE"/>
    <property type="match status" value="1"/>
</dbReference>
<dbReference type="EMBL" id="JASNJE010000014">
    <property type="protein sequence ID" value="MDK3073942.1"/>
    <property type="molecule type" value="Genomic_DNA"/>
</dbReference>
<evidence type="ECO:0000313" key="2">
    <source>
        <dbReference type="Proteomes" id="UP001227126"/>
    </source>
</evidence>
<name>A0ABT7FFQ0_9RHOB</name>
<keyword evidence="2" id="KW-1185">Reference proteome</keyword>
<protein>
    <recommendedName>
        <fullName evidence="3">2-oxo-3-hexenedioate decarboxylase</fullName>
    </recommendedName>
</protein>
<accession>A0ABT7FFQ0</accession>
<gene>
    <name evidence="1" type="ORF">QO034_12540</name>
</gene>
<sequence>MTPDADEVAQRLLAAFDAGRQIDPLTNVTPDLTMAGAYDIAARIHRLRLARGETPAGRKIGFTNRTIWDIYNVAAPIWGWIYRDGVRFPPADSGSVALPALPELRIEPEIAFRFARSPSAAMTDADLAGCIDGVAHGFELVFSLYPGWTFRAPDTAAAFGMHAGLLLGPFRDPAPLLSDGGAPLSDLSITLDGPKTTLTGKGADVLDGPLQALRYLLTEIARTPDAAPIDPGEVVTTGTLTDAAPIAPGQTWSTRIEGIPLSGLSVTFAHA</sequence>
<dbReference type="InterPro" id="IPR050772">
    <property type="entry name" value="Hydratase-Decarb/MhpD_sf"/>
</dbReference>
<evidence type="ECO:0000313" key="1">
    <source>
        <dbReference type="EMBL" id="MDK3073942.1"/>
    </source>
</evidence>
<reference evidence="1 2" key="1">
    <citation type="submission" date="2023-05" db="EMBL/GenBank/DDBJ databases">
        <title>Sedimentitalea sp. nov. JM2-8.</title>
        <authorList>
            <person name="Huang J."/>
        </authorList>
    </citation>
    <scope>NUCLEOTIDE SEQUENCE [LARGE SCALE GENOMIC DNA]</scope>
    <source>
        <strain evidence="1 2">JM2-8</strain>
    </source>
</reference>
<comment type="caution">
    <text evidence="1">The sequence shown here is derived from an EMBL/GenBank/DDBJ whole genome shotgun (WGS) entry which is preliminary data.</text>
</comment>
<dbReference type="SUPFAM" id="SSF56529">
    <property type="entry name" value="FAH"/>
    <property type="match status" value="1"/>
</dbReference>
<dbReference type="Proteomes" id="UP001227126">
    <property type="component" value="Unassembled WGS sequence"/>
</dbReference>